<protein>
    <submittedName>
        <fullName evidence="5">Uncharacterized protein</fullName>
    </submittedName>
</protein>
<dbReference type="InterPro" id="IPR051345">
    <property type="entry name" value="Importin_beta-like_NTR"/>
</dbReference>
<keyword evidence="4" id="KW-0539">Nucleus</keyword>
<dbReference type="EMBL" id="SRPY01000001">
    <property type="protein sequence ID" value="KAG5930684.1"/>
    <property type="molecule type" value="Genomic_DNA"/>
</dbReference>
<dbReference type="GO" id="GO:0006606">
    <property type="term" value="P:protein import into nucleus"/>
    <property type="evidence" value="ECO:0007669"/>
    <property type="project" value="TreeGrafter"/>
</dbReference>
<dbReference type="GO" id="GO:0005737">
    <property type="term" value="C:cytoplasm"/>
    <property type="evidence" value="ECO:0007669"/>
    <property type="project" value="TreeGrafter"/>
</dbReference>
<dbReference type="SUPFAM" id="SSF48371">
    <property type="entry name" value="ARM repeat"/>
    <property type="match status" value="1"/>
</dbReference>
<dbReference type="OrthoDB" id="2016913at2759"/>
<evidence type="ECO:0000256" key="2">
    <source>
        <dbReference type="ARBA" id="ARBA00007991"/>
    </source>
</evidence>
<dbReference type="InterPro" id="IPR016024">
    <property type="entry name" value="ARM-type_fold"/>
</dbReference>
<dbReference type="InterPro" id="IPR011989">
    <property type="entry name" value="ARM-like"/>
</dbReference>
<dbReference type="Proteomes" id="UP000811619">
    <property type="component" value="Unassembled WGS sequence"/>
</dbReference>
<comment type="caution">
    <text evidence="5">The sequence shown here is derived from an EMBL/GenBank/DDBJ whole genome shotgun (WGS) entry which is preliminary data.</text>
</comment>
<name>A0A8K0JEQ3_9HYPO</name>
<dbReference type="PANTHER" id="PTHR12363">
    <property type="entry name" value="TRANSPORTIN 3 AND IMPORTIN 13"/>
    <property type="match status" value="1"/>
</dbReference>
<dbReference type="GO" id="GO:0005634">
    <property type="term" value="C:nucleus"/>
    <property type="evidence" value="ECO:0007669"/>
    <property type="project" value="UniProtKB-SubCell"/>
</dbReference>
<accession>A0A8K0JEQ3</accession>
<keyword evidence="3" id="KW-0813">Transport</keyword>
<comment type="similarity">
    <text evidence="2">Belongs to the importin beta family.</text>
</comment>
<keyword evidence="6" id="KW-1185">Reference proteome</keyword>
<proteinExistence type="inferred from homology"/>
<comment type="subcellular location">
    <subcellularLocation>
        <location evidence="1">Nucleus</location>
    </subcellularLocation>
</comment>
<dbReference type="PANTHER" id="PTHR12363:SF33">
    <property type="entry name" value="IMPORTIN-13"/>
    <property type="match status" value="1"/>
</dbReference>
<evidence type="ECO:0000256" key="4">
    <source>
        <dbReference type="ARBA" id="ARBA00023242"/>
    </source>
</evidence>
<dbReference type="Gene3D" id="1.25.10.10">
    <property type="entry name" value="Leucine-rich Repeat Variant"/>
    <property type="match status" value="1"/>
</dbReference>
<organism evidence="5 6">
    <name type="scientific">Claviceps africana</name>
    <dbReference type="NCBI Taxonomy" id="83212"/>
    <lineage>
        <taxon>Eukaryota</taxon>
        <taxon>Fungi</taxon>
        <taxon>Dikarya</taxon>
        <taxon>Ascomycota</taxon>
        <taxon>Pezizomycotina</taxon>
        <taxon>Sordariomycetes</taxon>
        <taxon>Hypocreomycetidae</taxon>
        <taxon>Hypocreales</taxon>
        <taxon>Clavicipitaceae</taxon>
        <taxon>Claviceps</taxon>
    </lineage>
</organism>
<gene>
    <name evidence="5" type="ORF">E4U42_000024</name>
</gene>
<evidence type="ECO:0000256" key="3">
    <source>
        <dbReference type="ARBA" id="ARBA00022448"/>
    </source>
</evidence>
<evidence type="ECO:0000256" key="1">
    <source>
        <dbReference type="ARBA" id="ARBA00004123"/>
    </source>
</evidence>
<sequence>MEDNAFPWSLDRVEALILSLYGSKTPEDIATNQALLADFQSLPQAWILARELLQRPDEKVRFFGALTIIIKLNRERYVGKARRPSYRLAYSRRSTSLSEENAKELLVHLTEWYLDSFQTSDSSLVPRKLSSALATYFVHFHHLWPNHVRHLIACLLSQRYHDPCNLNVPDEISALLGSFESNKLRAVLWVITSVLEDVTKIDLNTVNK</sequence>
<reference evidence="5" key="1">
    <citation type="journal article" date="2020" name="bioRxiv">
        <title>Whole genome comparisons of ergot fungi reveals the divergence and evolution of species within the genus Claviceps are the result of varying mechanisms driving genome evolution and host range expansion.</title>
        <authorList>
            <person name="Wyka S.A."/>
            <person name="Mondo S.J."/>
            <person name="Liu M."/>
            <person name="Dettman J."/>
            <person name="Nalam V."/>
            <person name="Broders K.D."/>
        </authorList>
    </citation>
    <scope>NUCLEOTIDE SEQUENCE</scope>
    <source>
        <strain evidence="5">CCC 489</strain>
    </source>
</reference>
<evidence type="ECO:0000313" key="6">
    <source>
        <dbReference type="Proteomes" id="UP000811619"/>
    </source>
</evidence>
<dbReference type="AlphaFoldDB" id="A0A8K0JEQ3"/>
<evidence type="ECO:0000313" key="5">
    <source>
        <dbReference type="EMBL" id="KAG5930684.1"/>
    </source>
</evidence>